<name>A0A9P7RV49_9AGAR</name>
<reference evidence="5" key="1">
    <citation type="journal article" date="2021" name="Genome Biol. Evol.">
        <title>The assembled and annotated genome of the fairy-ring fungus Marasmius oreades.</title>
        <authorList>
            <person name="Hiltunen M."/>
            <person name="Ament-Velasquez S.L."/>
            <person name="Johannesson H."/>
        </authorList>
    </citation>
    <scope>NUCLEOTIDE SEQUENCE</scope>
    <source>
        <strain evidence="5">03SP1</strain>
    </source>
</reference>
<keyword evidence="2 3" id="KW-0378">Hydrolase</keyword>
<dbReference type="InterPro" id="IPR019819">
    <property type="entry name" value="Carboxylesterase_B_CS"/>
</dbReference>
<dbReference type="GO" id="GO:0016787">
    <property type="term" value="F:hydrolase activity"/>
    <property type="evidence" value="ECO:0007669"/>
    <property type="project" value="UniProtKB-KW"/>
</dbReference>
<dbReference type="InterPro" id="IPR029058">
    <property type="entry name" value="AB_hydrolase_fold"/>
</dbReference>
<dbReference type="Pfam" id="PF00135">
    <property type="entry name" value="COesterase"/>
    <property type="match status" value="1"/>
</dbReference>
<dbReference type="GeneID" id="66080704"/>
<dbReference type="InterPro" id="IPR050309">
    <property type="entry name" value="Type-B_Carboxylest/Lipase"/>
</dbReference>
<accession>A0A9P7RV49</accession>
<dbReference type="InterPro" id="IPR019826">
    <property type="entry name" value="Carboxylesterase_B_AS"/>
</dbReference>
<dbReference type="Proteomes" id="UP001049176">
    <property type="component" value="Chromosome 7"/>
</dbReference>
<dbReference type="SUPFAM" id="SSF53474">
    <property type="entry name" value="alpha/beta-Hydrolases"/>
    <property type="match status" value="1"/>
</dbReference>
<protein>
    <recommendedName>
        <fullName evidence="3">Carboxylic ester hydrolase</fullName>
        <ecNumber evidence="3">3.1.1.-</ecNumber>
    </recommendedName>
</protein>
<evidence type="ECO:0000259" key="4">
    <source>
        <dbReference type="Pfam" id="PF00135"/>
    </source>
</evidence>
<dbReference type="EMBL" id="CM032187">
    <property type="protein sequence ID" value="KAG7090007.1"/>
    <property type="molecule type" value="Genomic_DNA"/>
</dbReference>
<comment type="caution">
    <text evidence="5">The sequence shown here is derived from an EMBL/GenBank/DDBJ whole genome shotgun (WGS) entry which is preliminary data.</text>
</comment>
<dbReference type="PROSITE" id="PS00941">
    <property type="entry name" value="CARBOXYLESTERASE_B_2"/>
    <property type="match status" value="1"/>
</dbReference>
<evidence type="ECO:0000256" key="1">
    <source>
        <dbReference type="ARBA" id="ARBA00005964"/>
    </source>
</evidence>
<feature type="domain" description="Carboxylesterase type B" evidence="4">
    <location>
        <begin position="12"/>
        <end position="491"/>
    </location>
</feature>
<evidence type="ECO:0000313" key="6">
    <source>
        <dbReference type="Proteomes" id="UP001049176"/>
    </source>
</evidence>
<dbReference type="PANTHER" id="PTHR11559">
    <property type="entry name" value="CARBOXYLESTERASE"/>
    <property type="match status" value="1"/>
</dbReference>
<evidence type="ECO:0000313" key="5">
    <source>
        <dbReference type="EMBL" id="KAG7090007.1"/>
    </source>
</evidence>
<organism evidence="5 6">
    <name type="scientific">Marasmius oreades</name>
    <name type="common">fairy-ring Marasmius</name>
    <dbReference type="NCBI Taxonomy" id="181124"/>
    <lineage>
        <taxon>Eukaryota</taxon>
        <taxon>Fungi</taxon>
        <taxon>Dikarya</taxon>
        <taxon>Basidiomycota</taxon>
        <taxon>Agaricomycotina</taxon>
        <taxon>Agaricomycetes</taxon>
        <taxon>Agaricomycetidae</taxon>
        <taxon>Agaricales</taxon>
        <taxon>Marasmiineae</taxon>
        <taxon>Marasmiaceae</taxon>
        <taxon>Marasmius</taxon>
    </lineage>
</organism>
<dbReference type="OrthoDB" id="408631at2759"/>
<evidence type="ECO:0000256" key="2">
    <source>
        <dbReference type="ARBA" id="ARBA00022801"/>
    </source>
</evidence>
<dbReference type="Gene3D" id="3.40.50.1820">
    <property type="entry name" value="alpha/beta hydrolase"/>
    <property type="match status" value="1"/>
</dbReference>
<dbReference type="PROSITE" id="PS00122">
    <property type="entry name" value="CARBOXYLESTERASE_B_1"/>
    <property type="match status" value="1"/>
</dbReference>
<proteinExistence type="inferred from homology"/>
<dbReference type="KEGG" id="more:E1B28_011629"/>
<dbReference type="AlphaFoldDB" id="A0A9P7RV49"/>
<sequence length="524" mass="57331">MVISLVAAQNLDVKLKTGTFRGFTENGIEKWLGLQFALPPVGNLRFKAPVPVNTTSTRVKNATTFGNACPQPDSDLGAPVGEDCLYLNVFRPPNTRANARLPVLFWIHGGQWTTGAGSEPDTEPSRLLKHSVSAKKPIIFVSTNYRMNTFGFLASASVAPQDLNAGLLDQNEALRFVHNNIAAFGGDPSKVTIWGQSAGGGSVQAHFIYPTGENLFRAGIGESATGPIKNSPNASTYDKPGLPFSRLLANTGCAPGAGALTCLQQIPFQTLLNISNQMIEATVNTQLWEPSVGPPGSLIPERASHRIRRGDFQHLPYIGGTNNNEGSTFVSFIQGLGDVPPGAAEDAAFIKFVNLLLIDNSTLTDDVLNRFLTMWPANDSSLGAPFNTGDSLFDRTTAWYGDNMFHAPRRLFFQHGAPLMPMFAYKFNEFIPGNPRMFGVSHAIEIPLFLGSPPPSVENEFSSKMMDFWVNFVTDLNPGPEWPRYTNQTLLQLMRDNITVIPDVFDLEKTNFLLTDEVLDEFEK</sequence>
<dbReference type="EC" id="3.1.1.-" evidence="3"/>
<gene>
    <name evidence="5" type="ORF">E1B28_011629</name>
</gene>
<dbReference type="RefSeq" id="XP_043006477.1">
    <property type="nucleotide sequence ID" value="XM_043156689.1"/>
</dbReference>
<dbReference type="InterPro" id="IPR002018">
    <property type="entry name" value="CarbesteraseB"/>
</dbReference>
<evidence type="ECO:0000256" key="3">
    <source>
        <dbReference type="RuleBase" id="RU361235"/>
    </source>
</evidence>
<comment type="similarity">
    <text evidence="1 3">Belongs to the type-B carboxylesterase/lipase family.</text>
</comment>
<keyword evidence="6" id="KW-1185">Reference proteome</keyword>